<comment type="caution">
    <text evidence="1">The sequence shown here is derived from an EMBL/GenBank/DDBJ whole genome shotgun (WGS) entry which is preliminary data.</text>
</comment>
<dbReference type="CDD" id="cd02440">
    <property type="entry name" value="AdoMet_MTases"/>
    <property type="match status" value="1"/>
</dbReference>
<protein>
    <submittedName>
        <fullName evidence="1">Uncharacterized protein</fullName>
    </submittedName>
</protein>
<organism evidence="1 2">
    <name type="scientific">Candidatus Curtissbacteria bacterium RIFCSPLOWO2_01_FULL_42_26</name>
    <dbReference type="NCBI Taxonomy" id="1797729"/>
    <lineage>
        <taxon>Bacteria</taxon>
        <taxon>Candidatus Curtissiibacteriota</taxon>
    </lineage>
</organism>
<accession>A0A1F5HY53</accession>
<dbReference type="STRING" id="1797729.A3A60_02805"/>
<evidence type="ECO:0000313" key="2">
    <source>
        <dbReference type="Proteomes" id="UP000179227"/>
    </source>
</evidence>
<dbReference type="EMBL" id="MFBS01000027">
    <property type="protein sequence ID" value="OGE09061.1"/>
    <property type="molecule type" value="Genomic_DNA"/>
</dbReference>
<reference evidence="1 2" key="1">
    <citation type="journal article" date="2016" name="Nat. Commun.">
        <title>Thousands of microbial genomes shed light on interconnected biogeochemical processes in an aquifer system.</title>
        <authorList>
            <person name="Anantharaman K."/>
            <person name="Brown C.T."/>
            <person name="Hug L.A."/>
            <person name="Sharon I."/>
            <person name="Castelle C.J."/>
            <person name="Probst A.J."/>
            <person name="Thomas B.C."/>
            <person name="Singh A."/>
            <person name="Wilkins M.J."/>
            <person name="Karaoz U."/>
            <person name="Brodie E.L."/>
            <person name="Williams K.H."/>
            <person name="Hubbard S.S."/>
            <person name="Banfield J.F."/>
        </authorList>
    </citation>
    <scope>NUCLEOTIDE SEQUENCE [LARGE SCALE GENOMIC DNA]</scope>
</reference>
<dbReference type="AlphaFoldDB" id="A0A1F5HY53"/>
<dbReference type="Proteomes" id="UP000179227">
    <property type="component" value="Unassembled WGS sequence"/>
</dbReference>
<proteinExistence type="predicted"/>
<gene>
    <name evidence="1" type="ORF">A3A60_02805</name>
</gene>
<dbReference type="InterPro" id="IPR029063">
    <property type="entry name" value="SAM-dependent_MTases_sf"/>
</dbReference>
<sequence length="375" mass="42539">MSKEAAVYSGSLENRPGFNQVIEIFGQQSANPPGCDQSIGSCYKAVLSLASSDRQLGRFLEDVYNRRVSITPVHFVNLFFRSVQYIQLYLSGDSSYQEYNSKEQWEPVLLDMISSPNGAVLEELLLTRETVTTKYQRYAGPKALLAALWPSKSLNVADFGCGANYGLRGLELNEPFEQIIDNTPDHRFLRLMEIPIVLNEGLAVDKQNPEAPEIKAWSVACSYYPQEFSKFDATDRLEKRLKLAKKTVFLHADLLEPVTLEMIPRGHFHAVVLSTVLYQHLPWERDAILAEAQKVLNPEGVIIIQDFARKNGHDTSGLAFSEPWFNNYGYRTFLVQADRLDQPLEVFQWSDGRCTQVRSGLDYSRIFASNSYNKS</sequence>
<evidence type="ECO:0000313" key="1">
    <source>
        <dbReference type="EMBL" id="OGE09061.1"/>
    </source>
</evidence>
<dbReference type="Gene3D" id="3.40.50.150">
    <property type="entry name" value="Vaccinia Virus protein VP39"/>
    <property type="match status" value="1"/>
</dbReference>
<dbReference type="SUPFAM" id="SSF53335">
    <property type="entry name" value="S-adenosyl-L-methionine-dependent methyltransferases"/>
    <property type="match status" value="1"/>
</dbReference>
<name>A0A1F5HY53_9BACT</name>